<dbReference type="InterPro" id="IPR029058">
    <property type="entry name" value="AB_hydrolase_fold"/>
</dbReference>
<reference evidence="4" key="1">
    <citation type="submission" date="2023-06" db="EMBL/GenBank/DDBJ databases">
        <title>Genome-scale phylogeny and comparative genomics of the fungal order Sordariales.</title>
        <authorList>
            <consortium name="Lawrence Berkeley National Laboratory"/>
            <person name="Hensen N."/>
            <person name="Bonometti L."/>
            <person name="Westerberg I."/>
            <person name="Brannstrom I.O."/>
            <person name="Guillou S."/>
            <person name="Cros-Aarteil S."/>
            <person name="Calhoun S."/>
            <person name="Haridas S."/>
            <person name="Kuo A."/>
            <person name="Mondo S."/>
            <person name="Pangilinan J."/>
            <person name="Riley R."/>
            <person name="LaButti K."/>
            <person name="Andreopoulos B."/>
            <person name="Lipzen A."/>
            <person name="Chen C."/>
            <person name="Yanf M."/>
            <person name="Daum C."/>
            <person name="Ng V."/>
            <person name="Clum A."/>
            <person name="Steindorff A."/>
            <person name="Ohm R."/>
            <person name="Martin F."/>
            <person name="Silar P."/>
            <person name="Natvig D."/>
            <person name="Lalanne C."/>
            <person name="Gautier V."/>
            <person name="Ament-velasquez S.L."/>
            <person name="Kruys A."/>
            <person name="Hutchinson M.I."/>
            <person name="Powell A.J."/>
            <person name="Barry K."/>
            <person name="Miller A.N."/>
            <person name="Grigoriev I.V."/>
            <person name="Debuchy R."/>
            <person name="Gladieux P."/>
            <person name="Thoren M.H."/>
            <person name="Johannesson H."/>
        </authorList>
    </citation>
    <scope>NUCLEOTIDE SEQUENCE</scope>
    <source>
        <strain evidence="4">SMH3187-1</strain>
    </source>
</reference>
<evidence type="ECO:0000259" key="3">
    <source>
        <dbReference type="Pfam" id="PF07859"/>
    </source>
</evidence>
<name>A0AA40F4I1_9PEZI</name>
<keyword evidence="1 4" id="KW-0378">Hydrolase</keyword>
<proteinExistence type="predicted"/>
<dbReference type="AlphaFoldDB" id="A0AA40F4I1"/>
<keyword evidence="5" id="KW-1185">Reference proteome</keyword>
<dbReference type="InterPro" id="IPR013094">
    <property type="entry name" value="AB_hydrolase_3"/>
</dbReference>
<accession>A0AA40F4I1</accession>
<dbReference type="GO" id="GO:0016787">
    <property type="term" value="F:hydrolase activity"/>
    <property type="evidence" value="ECO:0007669"/>
    <property type="project" value="UniProtKB-KW"/>
</dbReference>
<dbReference type="Gene3D" id="3.40.50.1820">
    <property type="entry name" value="alpha/beta hydrolase"/>
    <property type="match status" value="1"/>
</dbReference>
<dbReference type="EMBL" id="JAUKUD010000002">
    <property type="protein sequence ID" value="KAK0750741.1"/>
    <property type="molecule type" value="Genomic_DNA"/>
</dbReference>
<evidence type="ECO:0000313" key="5">
    <source>
        <dbReference type="Proteomes" id="UP001172155"/>
    </source>
</evidence>
<gene>
    <name evidence="4" type="ORF">B0T18DRAFT_400930</name>
</gene>
<dbReference type="Proteomes" id="UP001172155">
    <property type="component" value="Unassembled WGS sequence"/>
</dbReference>
<feature type="compositionally biased region" description="Low complexity" evidence="2">
    <location>
        <begin position="1"/>
        <end position="26"/>
    </location>
</feature>
<comment type="caution">
    <text evidence="4">The sequence shown here is derived from an EMBL/GenBank/DDBJ whole genome shotgun (WGS) entry which is preliminary data.</text>
</comment>
<protein>
    <submittedName>
        <fullName evidence="4">Alpha/Beta hydrolase protein</fullName>
    </submittedName>
</protein>
<dbReference type="PANTHER" id="PTHR48081:SF8">
    <property type="entry name" value="ALPHA_BETA HYDROLASE FOLD-3 DOMAIN-CONTAINING PROTEIN-RELATED"/>
    <property type="match status" value="1"/>
</dbReference>
<evidence type="ECO:0000256" key="1">
    <source>
        <dbReference type="ARBA" id="ARBA00022801"/>
    </source>
</evidence>
<dbReference type="InterPro" id="IPR050300">
    <property type="entry name" value="GDXG_lipolytic_enzyme"/>
</dbReference>
<feature type="region of interest" description="Disordered" evidence="2">
    <location>
        <begin position="1"/>
        <end position="28"/>
    </location>
</feature>
<evidence type="ECO:0000256" key="2">
    <source>
        <dbReference type="SAM" id="MobiDB-lite"/>
    </source>
</evidence>
<organism evidence="4 5">
    <name type="scientific">Schizothecium vesticola</name>
    <dbReference type="NCBI Taxonomy" id="314040"/>
    <lineage>
        <taxon>Eukaryota</taxon>
        <taxon>Fungi</taxon>
        <taxon>Dikarya</taxon>
        <taxon>Ascomycota</taxon>
        <taxon>Pezizomycotina</taxon>
        <taxon>Sordariomycetes</taxon>
        <taxon>Sordariomycetidae</taxon>
        <taxon>Sordariales</taxon>
        <taxon>Schizotheciaceae</taxon>
        <taxon>Schizothecium</taxon>
    </lineage>
</organism>
<feature type="domain" description="Alpha/beta hydrolase fold-3" evidence="3">
    <location>
        <begin position="126"/>
        <end position="342"/>
    </location>
</feature>
<dbReference type="Pfam" id="PF07859">
    <property type="entry name" value="Abhydrolase_3"/>
    <property type="match status" value="1"/>
</dbReference>
<evidence type="ECO:0000313" key="4">
    <source>
        <dbReference type="EMBL" id="KAK0750741.1"/>
    </source>
</evidence>
<dbReference type="PANTHER" id="PTHR48081">
    <property type="entry name" value="AB HYDROLASE SUPERFAMILY PROTEIN C4A8.06C"/>
    <property type="match status" value="1"/>
</dbReference>
<sequence length="375" mass="41694">MSILNSSTTASGLSSASTSPSRQPSPDDSALALIEDHILPRLDPVFLRYVVNVVSKQPPNHLISLEDARAHPEKYRPPIAQALAATSLERVSDYVVSSQDGTSIDVRVYHPDPAKFGPGPYPVHMNHHGGGFVMGDLWTEAQLCLKMREAGVVIVDVNYRHCPETIWGKCIQDAWAALNWARDSSSTLNINPTLVSIGGVSAGAHISLVLQHMARDAGIPLKLCLVSVPPSTDGLGYRYYTDSPFASFHEFNRDPILPWKRIQYFGNFAMPQDKLPELRKLWPDWWFAPIRATNWTGLCDTYIRTAEIDPLRDEGEAYGMKLVAGGSKVTFKRYGGCPHTFMYLPFMKQKDDYDQDAIEALRIAHGTREMPTIGL</sequence>
<dbReference type="SUPFAM" id="SSF53474">
    <property type="entry name" value="alpha/beta-Hydrolases"/>
    <property type="match status" value="1"/>
</dbReference>